<keyword evidence="5" id="KW-0010">Activator</keyword>
<keyword evidence="1" id="KW-0217">Developmental protein</keyword>
<dbReference type="Ensembl" id="ENSGMOT00000059854.1">
    <property type="protein sequence ID" value="ENSGMOP00000051617.1"/>
    <property type="gene ID" value="ENSGMOG00000022851.1"/>
</dbReference>
<keyword evidence="4 8" id="KW-0371">Homeobox</keyword>
<organism evidence="12 13">
    <name type="scientific">Gadus morhua</name>
    <name type="common">Atlantic cod</name>
    <dbReference type="NCBI Taxonomy" id="8049"/>
    <lineage>
        <taxon>Eukaryota</taxon>
        <taxon>Metazoa</taxon>
        <taxon>Chordata</taxon>
        <taxon>Craniata</taxon>
        <taxon>Vertebrata</taxon>
        <taxon>Euteleostomi</taxon>
        <taxon>Actinopterygii</taxon>
        <taxon>Neopterygii</taxon>
        <taxon>Teleostei</taxon>
        <taxon>Neoteleostei</taxon>
        <taxon>Acanthomorphata</taxon>
        <taxon>Zeiogadaria</taxon>
        <taxon>Gadariae</taxon>
        <taxon>Gadiformes</taxon>
        <taxon>Gadoidei</taxon>
        <taxon>Gadidae</taxon>
        <taxon>Gadus</taxon>
    </lineage>
</organism>
<name>A0A8C5BVG0_GADMO</name>
<dbReference type="InterPro" id="IPR017970">
    <property type="entry name" value="Homeobox_CS"/>
</dbReference>
<accession>A0A8C5BVG0</accession>
<proteinExistence type="predicted"/>
<evidence type="ECO:0000256" key="8">
    <source>
        <dbReference type="PROSITE-ProRule" id="PRU00108"/>
    </source>
</evidence>
<feature type="region of interest" description="Disordered" evidence="10">
    <location>
        <begin position="184"/>
        <end position="220"/>
    </location>
</feature>
<keyword evidence="7 8" id="KW-0539">Nucleus</keyword>
<feature type="domain" description="Homeobox" evidence="11">
    <location>
        <begin position="131"/>
        <end position="191"/>
    </location>
</feature>
<dbReference type="GO" id="GO:0005667">
    <property type="term" value="C:transcription regulator complex"/>
    <property type="evidence" value="ECO:0007669"/>
    <property type="project" value="TreeGrafter"/>
</dbReference>
<dbReference type="SUPFAM" id="SSF46689">
    <property type="entry name" value="Homeodomain-like"/>
    <property type="match status" value="1"/>
</dbReference>
<keyword evidence="3 8" id="KW-0238">DNA-binding</keyword>
<evidence type="ECO:0000256" key="9">
    <source>
        <dbReference type="RuleBase" id="RU000682"/>
    </source>
</evidence>
<sequence length="281" mass="31166">MFVVFSLRCNACTPPTSIQVACMCEVLLQAGSMERLTSFLHSLAPSSSSAAAAALESVLKARAVVAFHQGRYADLYGLLEARPFSPRCHAPLQQLWLRAHYAEAERQRGRPLGAVGKYRIRRKFPLPATIWDGEQTSYCFKEKSRHVLREWYHYKAYPSTREKRELATATGLTVTQVSNWFKNRRQRDRSASGPDRSFLHTLPERRLGGKSIGRLTPPAPPSCSPLPLLLPLLPPLSPPSSLSSPSSSPPPPPPPLLPPLPLLPLLRPLLPPPLLQPERPS</sequence>
<keyword evidence="6" id="KW-0804">Transcription</keyword>
<dbReference type="GO" id="GO:0005634">
    <property type="term" value="C:nucleus"/>
    <property type="evidence" value="ECO:0007669"/>
    <property type="project" value="UniProtKB-SubCell"/>
</dbReference>
<dbReference type="PROSITE" id="PS00027">
    <property type="entry name" value="HOMEOBOX_1"/>
    <property type="match status" value="1"/>
</dbReference>
<evidence type="ECO:0000256" key="2">
    <source>
        <dbReference type="ARBA" id="ARBA00023015"/>
    </source>
</evidence>
<keyword evidence="2" id="KW-0805">Transcription regulation</keyword>
<dbReference type="Proteomes" id="UP000694546">
    <property type="component" value="Chromosome 16"/>
</dbReference>
<feature type="DNA-binding region" description="Homeobox" evidence="8">
    <location>
        <begin position="133"/>
        <end position="192"/>
    </location>
</feature>
<dbReference type="PANTHER" id="PTHR10390:SF13">
    <property type="entry name" value="HOMEOBOX PROTEIN SIX1"/>
    <property type="match status" value="1"/>
</dbReference>
<protein>
    <submittedName>
        <fullName evidence="12">SIX homeobox 9</fullName>
    </submittedName>
</protein>
<dbReference type="SMART" id="SM00389">
    <property type="entry name" value="HOX"/>
    <property type="match status" value="1"/>
</dbReference>
<evidence type="ECO:0000256" key="4">
    <source>
        <dbReference type="ARBA" id="ARBA00023155"/>
    </source>
</evidence>
<evidence type="ECO:0000256" key="10">
    <source>
        <dbReference type="SAM" id="MobiDB-lite"/>
    </source>
</evidence>
<dbReference type="GeneTree" id="ENSGT00940000158292"/>
<reference evidence="12" key="2">
    <citation type="submission" date="2025-09" db="UniProtKB">
        <authorList>
            <consortium name="Ensembl"/>
        </authorList>
    </citation>
    <scope>IDENTIFICATION</scope>
</reference>
<dbReference type="GO" id="GO:0048741">
    <property type="term" value="P:skeletal muscle fiber development"/>
    <property type="evidence" value="ECO:0007669"/>
    <property type="project" value="TreeGrafter"/>
</dbReference>
<comment type="subcellular location">
    <subcellularLocation>
        <location evidence="8 9">Nucleus</location>
    </subcellularLocation>
</comment>
<evidence type="ECO:0000256" key="7">
    <source>
        <dbReference type="ARBA" id="ARBA00023242"/>
    </source>
</evidence>
<dbReference type="Pfam" id="PF16878">
    <property type="entry name" value="SIX1_SD"/>
    <property type="match status" value="1"/>
</dbReference>
<reference evidence="12" key="1">
    <citation type="submission" date="2025-08" db="UniProtKB">
        <authorList>
            <consortium name="Ensembl"/>
        </authorList>
    </citation>
    <scope>IDENTIFICATION</scope>
</reference>
<dbReference type="AlphaFoldDB" id="A0A8C5BVG0"/>
<dbReference type="InterPro" id="IPR031701">
    <property type="entry name" value="SIX1_SD"/>
</dbReference>
<dbReference type="PROSITE" id="PS50071">
    <property type="entry name" value="HOMEOBOX_2"/>
    <property type="match status" value="1"/>
</dbReference>
<feature type="compositionally biased region" description="Pro residues" evidence="10">
    <location>
        <begin position="247"/>
        <end position="262"/>
    </location>
</feature>
<evidence type="ECO:0000313" key="13">
    <source>
        <dbReference type="Proteomes" id="UP000694546"/>
    </source>
</evidence>
<evidence type="ECO:0000313" key="12">
    <source>
        <dbReference type="Ensembl" id="ENSGMOP00000051617.1"/>
    </source>
</evidence>
<feature type="region of interest" description="Disordered" evidence="10">
    <location>
        <begin position="234"/>
        <end position="281"/>
    </location>
</feature>
<dbReference type="InterPro" id="IPR009057">
    <property type="entry name" value="Homeodomain-like_sf"/>
</dbReference>
<evidence type="ECO:0000256" key="5">
    <source>
        <dbReference type="ARBA" id="ARBA00023159"/>
    </source>
</evidence>
<dbReference type="GO" id="GO:0014857">
    <property type="term" value="P:regulation of skeletal muscle cell proliferation"/>
    <property type="evidence" value="ECO:0007669"/>
    <property type="project" value="TreeGrafter"/>
</dbReference>
<dbReference type="GO" id="GO:0000981">
    <property type="term" value="F:DNA-binding transcription factor activity, RNA polymerase II-specific"/>
    <property type="evidence" value="ECO:0007669"/>
    <property type="project" value="InterPro"/>
</dbReference>
<dbReference type="CDD" id="cd00086">
    <property type="entry name" value="homeodomain"/>
    <property type="match status" value="1"/>
</dbReference>
<dbReference type="Pfam" id="PF00046">
    <property type="entry name" value="Homeodomain"/>
    <property type="match status" value="1"/>
</dbReference>
<evidence type="ECO:0000256" key="3">
    <source>
        <dbReference type="ARBA" id="ARBA00023125"/>
    </source>
</evidence>
<keyword evidence="13" id="KW-1185">Reference proteome</keyword>
<evidence type="ECO:0000259" key="11">
    <source>
        <dbReference type="PROSITE" id="PS50071"/>
    </source>
</evidence>
<dbReference type="PANTHER" id="PTHR10390">
    <property type="entry name" value="HOMEOBOX PROTEIN SIX"/>
    <property type="match status" value="1"/>
</dbReference>
<dbReference type="InterPro" id="IPR001356">
    <property type="entry name" value="HD"/>
</dbReference>
<evidence type="ECO:0000256" key="6">
    <source>
        <dbReference type="ARBA" id="ARBA00023163"/>
    </source>
</evidence>
<evidence type="ECO:0000256" key="1">
    <source>
        <dbReference type="ARBA" id="ARBA00022473"/>
    </source>
</evidence>
<dbReference type="GO" id="GO:0000978">
    <property type="term" value="F:RNA polymerase II cis-regulatory region sequence-specific DNA binding"/>
    <property type="evidence" value="ECO:0007669"/>
    <property type="project" value="TreeGrafter"/>
</dbReference>
<dbReference type="Gene3D" id="1.10.10.60">
    <property type="entry name" value="Homeodomain-like"/>
    <property type="match status" value="1"/>
</dbReference>